<organism evidence="3 4">
    <name type="scientific">Mizuhopecten yessoensis</name>
    <name type="common">Japanese scallop</name>
    <name type="synonym">Patinopecten yessoensis</name>
    <dbReference type="NCBI Taxonomy" id="6573"/>
    <lineage>
        <taxon>Eukaryota</taxon>
        <taxon>Metazoa</taxon>
        <taxon>Spiralia</taxon>
        <taxon>Lophotrochozoa</taxon>
        <taxon>Mollusca</taxon>
        <taxon>Bivalvia</taxon>
        <taxon>Autobranchia</taxon>
        <taxon>Pteriomorphia</taxon>
        <taxon>Pectinida</taxon>
        <taxon>Pectinoidea</taxon>
        <taxon>Pectinidae</taxon>
        <taxon>Mizuhopecten</taxon>
    </lineage>
</organism>
<dbReference type="EMBL" id="NEDP02001973">
    <property type="protein sequence ID" value="OWF52093.1"/>
    <property type="molecule type" value="Genomic_DNA"/>
</dbReference>
<keyword evidence="1" id="KW-0433">Leucine-rich repeat</keyword>
<dbReference type="STRING" id="6573.A0A210QTL7"/>
<dbReference type="PANTHER" id="PTHR48051">
    <property type="match status" value="1"/>
</dbReference>
<dbReference type="Pfam" id="PF13855">
    <property type="entry name" value="LRR_8"/>
    <property type="match status" value="1"/>
</dbReference>
<dbReference type="SUPFAM" id="SSF52075">
    <property type="entry name" value="Outer arm dynein light chain 1"/>
    <property type="match status" value="1"/>
</dbReference>
<dbReference type="InterPro" id="IPR001611">
    <property type="entry name" value="Leu-rich_rpt"/>
</dbReference>
<reference evidence="3 4" key="1">
    <citation type="journal article" date="2017" name="Nat. Ecol. Evol.">
        <title>Scallop genome provides insights into evolution of bilaterian karyotype and development.</title>
        <authorList>
            <person name="Wang S."/>
            <person name="Zhang J."/>
            <person name="Jiao W."/>
            <person name="Li J."/>
            <person name="Xun X."/>
            <person name="Sun Y."/>
            <person name="Guo X."/>
            <person name="Huan P."/>
            <person name="Dong B."/>
            <person name="Zhang L."/>
            <person name="Hu X."/>
            <person name="Sun X."/>
            <person name="Wang J."/>
            <person name="Zhao C."/>
            <person name="Wang Y."/>
            <person name="Wang D."/>
            <person name="Huang X."/>
            <person name="Wang R."/>
            <person name="Lv J."/>
            <person name="Li Y."/>
            <person name="Zhang Z."/>
            <person name="Liu B."/>
            <person name="Lu W."/>
            <person name="Hui Y."/>
            <person name="Liang J."/>
            <person name="Zhou Z."/>
            <person name="Hou R."/>
            <person name="Li X."/>
            <person name="Liu Y."/>
            <person name="Li H."/>
            <person name="Ning X."/>
            <person name="Lin Y."/>
            <person name="Zhao L."/>
            <person name="Xing Q."/>
            <person name="Dou J."/>
            <person name="Li Y."/>
            <person name="Mao J."/>
            <person name="Guo H."/>
            <person name="Dou H."/>
            <person name="Li T."/>
            <person name="Mu C."/>
            <person name="Jiang W."/>
            <person name="Fu Q."/>
            <person name="Fu X."/>
            <person name="Miao Y."/>
            <person name="Liu J."/>
            <person name="Yu Q."/>
            <person name="Li R."/>
            <person name="Liao H."/>
            <person name="Li X."/>
            <person name="Kong Y."/>
            <person name="Jiang Z."/>
            <person name="Chourrout D."/>
            <person name="Li R."/>
            <person name="Bao Z."/>
        </authorList>
    </citation>
    <scope>NUCLEOTIDE SEQUENCE [LARGE SCALE GENOMIC DNA]</scope>
    <source>
        <strain evidence="3 4">PY_sf001</strain>
    </source>
</reference>
<evidence type="ECO:0000313" key="3">
    <source>
        <dbReference type="EMBL" id="OWF52093.1"/>
    </source>
</evidence>
<protein>
    <submittedName>
        <fullName evidence="3">Leucine-rich repeat-containing protein 20</fullName>
    </submittedName>
</protein>
<comment type="caution">
    <text evidence="3">The sequence shown here is derived from an EMBL/GenBank/DDBJ whole genome shotgun (WGS) entry which is preliminary data.</text>
</comment>
<dbReference type="Pfam" id="PF00560">
    <property type="entry name" value="LRR_1"/>
    <property type="match status" value="1"/>
</dbReference>
<gene>
    <name evidence="3" type="ORF">KP79_PYT06241</name>
</gene>
<dbReference type="InterPro" id="IPR032675">
    <property type="entry name" value="LRR_dom_sf"/>
</dbReference>
<keyword evidence="2" id="KW-0677">Repeat</keyword>
<evidence type="ECO:0000313" key="4">
    <source>
        <dbReference type="Proteomes" id="UP000242188"/>
    </source>
</evidence>
<dbReference type="PROSITE" id="PS51450">
    <property type="entry name" value="LRR"/>
    <property type="match status" value="1"/>
</dbReference>
<dbReference type="AlphaFoldDB" id="A0A210QTL7"/>
<dbReference type="OrthoDB" id="1060944at2759"/>
<dbReference type="InterPro" id="IPR050216">
    <property type="entry name" value="LRR_domain-containing"/>
</dbReference>
<keyword evidence="4" id="KW-1185">Reference proteome</keyword>
<dbReference type="GO" id="GO:0005737">
    <property type="term" value="C:cytoplasm"/>
    <property type="evidence" value="ECO:0007669"/>
    <property type="project" value="TreeGrafter"/>
</dbReference>
<accession>A0A210QTL7</accession>
<sequence length="173" mass="19843">MAAEAALVAQRLQEAQENNKIDLTSCGLMKFPNAIYIFLKHTPVQSCSFSNNQLKRIPPRFPMTFKTIQELNMSDNKLSEFPEEMSEMTDIQTLDISKNQFTCLPDVVYQYSKLHRLKLDHNHISDIDVERLIQMSSLQEVDLRGNPLSPEAKCRLQESSIKVLLDRPEEGDS</sequence>
<dbReference type="PANTHER" id="PTHR48051:SF54">
    <property type="entry name" value="LEUCINE-RICH REPEAT-CONTAINING PROTEIN"/>
    <property type="match status" value="1"/>
</dbReference>
<dbReference type="Proteomes" id="UP000242188">
    <property type="component" value="Unassembled WGS sequence"/>
</dbReference>
<evidence type="ECO:0000256" key="1">
    <source>
        <dbReference type="ARBA" id="ARBA00022614"/>
    </source>
</evidence>
<proteinExistence type="predicted"/>
<name>A0A210QTL7_MIZYE</name>
<evidence type="ECO:0000256" key="2">
    <source>
        <dbReference type="ARBA" id="ARBA00022737"/>
    </source>
</evidence>
<dbReference type="Gene3D" id="3.80.10.10">
    <property type="entry name" value="Ribonuclease Inhibitor"/>
    <property type="match status" value="1"/>
</dbReference>